<keyword evidence="3" id="KW-0143">Chaperone</keyword>
<evidence type="ECO:0000256" key="3">
    <source>
        <dbReference type="ARBA" id="ARBA00023186"/>
    </source>
</evidence>
<dbReference type="InterPro" id="IPR009053">
    <property type="entry name" value="Prefoldin"/>
</dbReference>
<dbReference type="EMBL" id="HBUE01296520">
    <property type="protein sequence ID" value="CAG6576687.1"/>
    <property type="molecule type" value="Transcribed_RNA"/>
</dbReference>
<reference evidence="6" key="1">
    <citation type="submission" date="2021-05" db="EMBL/GenBank/DDBJ databases">
        <authorList>
            <person name="Alioto T."/>
            <person name="Alioto T."/>
            <person name="Gomez Garrido J."/>
        </authorList>
    </citation>
    <scope>NUCLEOTIDE SEQUENCE</scope>
</reference>
<dbReference type="Pfam" id="PF01920">
    <property type="entry name" value="Prefoldin_2"/>
    <property type="match status" value="1"/>
</dbReference>
<dbReference type="EMBL" id="HBUE01296519">
    <property type="protein sequence ID" value="CAG6576686.1"/>
    <property type="molecule type" value="Transcribed_RNA"/>
</dbReference>
<dbReference type="CDD" id="cd23163">
    <property type="entry name" value="Prefoldin_2"/>
    <property type="match status" value="1"/>
</dbReference>
<dbReference type="EMBL" id="HBUE01085026">
    <property type="protein sequence ID" value="CAG6479373.1"/>
    <property type="molecule type" value="Transcribed_RNA"/>
</dbReference>
<sequence>MAATSGTSATTVAAATTAKSKDKKSQEEIYAEFQQLRNQQRNLINNLNTLEMDLKEHKTVIDTLKTVEPGRKCFRLIGGVLCDQTVEVVLPQLVTNKEQLEKLIETGKDQITKKGLEINQFKDEYNIKIRGQDGAAGPGAGKENVDDKSAAPPSANRNVLVGQL</sequence>
<proteinExistence type="inferred from homology"/>
<dbReference type="EMBL" id="HBUE01296517">
    <property type="protein sequence ID" value="CAG6576684.1"/>
    <property type="molecule type" value="Transcribed_RNA"/>
</dbReference>
<dbReference type="AlphaFoldDB" id="A0A8D8JRK6"/>
<dbReference type="EMBL" id="HBUE01190634">
    <property type="protein sequence ID" value="CAG6524998.1"/>
    <property type="molecule type" value="Transcribed_RNA"/>
</dbReference>
<evidence type="ECO:0000256" key="4">
    <source>
        <dbReference type="ARBA" id="ARBA00024667"/>
    </source>
</evidence>
<dbReference type="GO" id="GO:0016272">
    <property type="term" value="C:prefoldin complex"/>
    <property type="evidence" value="ECO:0007669"/>
    <property type="project" value="InterPro"/>
</dbReference>
<comment type="subunit">
    <text evidence="2">Heterohexamer of two PFD-alpha type and four PFD-beta type subunits.</text>
</comment>
<dbReference type="EMBL" id="HBUE01190635">
    <property type="protein sequence ID" value="CAG6524999.1"/>
    <property type="molecule type" value="Transcribed_RNA"/>
</dbReference>
<feature type="region of interest" description="Disordered" evidence="5">
    <location>
        <begin position="132"/>
        <end position="164"/>
    </location>
</feature>
<evidence type="ECO:0000256" key="1">
    <source>
        <dbReference type="ARBA" id="ARBA00008045"/>
    </source>
</evidence>
<dbReference type="InterPro" id="IPR002777">
    <property type="entry name" value="PFD_beta-like"/>
</dbReference>
<organism evidence="6">
    <name type="scientific">Culex pipiens</name>
    <name type="common">House mosquito</name>
    <dbReference type="NCBI Taxonomy" id="7175"/>
    <lineage>
        <taxon>Eukaryota</taxon>
        <taxon>Metazoa</taxon>
        <taxon>Ecdysozoa</taxon>
        <taxon>Arthropoda</taxon>
        <taxon>Hexapoda</taxon>
        <taxon>Insecta</taxon>
        <taxon>Pterygota</taxon>
        <taxon>Neoptera</taxon>
        <taxon>Endopterygota</taxon>
        <taxon>Diptera</taxon>
        <taxon>Nematocera</taxon>
        <taxon>Culicoidea</taxon>
        <taxon>Culicidae</taxon>
        <taxon>Culicinae</taxon>
        <taxon>Culicini</taxon>
        <taxon>Culex</taxon>
        <taxon>Culex</taxon>
    </lineage>
</organism>
<dbReference type="EMBL" id="HBUE01190636">
    <property type="protein sequence ID" value="CAG6525000.1"/>
    <property type="molecule type" value="Transcribed_RNA"/>
</dbReference>
<dbReference type="GO" id="GO:0051082">
    <property type="term" value="F:unfolded protein binding"/>
    <property type="evidence" value="ECO:0007669"/>
    <property type="project" value="InterPro"/>
</dbReference>
<dbReference type="EMBL" id="HBUE01190631">
    <property type="protein sequence ID" value="CAG6524995.1"/>
    <property type="molecule type" value="Transcribed_RNA"/>
</dbReference>
<evidence type="ECO:0000256" key="5">
    <source>
        <dbReference type="SAM" id="MobiDB-lite"/>
    </source>
</evidence>
<dbReference type="FunFam" id="1.10.287.370:FF:000002">
    <property type="entry name" value="Prefoldin subunit 2"/>
    <property type="match status" value="1"/>
</dbReference>
<dbReference type="InterPro" id="IPR027235">
    <property type="entry name" value="PFD2"/>
</dbReference>
<dbReference type="EMBL" id="HBUE01296522">
    <property type="protein sequence ID" value="CAG6576689.1"/>
    <property type="molecule type" value="Transcribed_RNA"/>
</dbReference>
<dbReference type="SUPFAM" id="SSF46579">
    <property type="entry name" value="Prefoldin"/>
    <property type="match status" value="1"/>
</dbReference>
<feature type="region of interest" description="Disordered" evidence="5">
    <location>
        <begin position="1"/>
        <end position="24"/>
    </location>
</feature>
<comment type="similarity">
    <text evidence="1">Belongs to the prefoldin subunit beta family.</text>
</comment>
<dbReference type="Gene3D" id="1.10.287.370">
    <property type="match status" value="1"/>
</dbReference>
<comment type="function">
    <text evidence="4">Binds specifically to cytosolic chaperonin (c-CPN) and transfers target proteins to it. Binds to nascent polypeptide chain and promotes folding in an environment in which there are many competing pathways for nonnative proteins.</text>
</comment>
<feature type="compositionally biased region" description="Low complexity" evidence="5">
    <location>
        <begin position="1"/>
        <end position="18"/>
    </location>
</feature>
<dbReference type="GO" id="GO:0006457">
    <property type="term" value="P:protein folding"/>
    <property type="evidence" value="ECO:0007669"/>
    <property type="project" value="InterPro"/>
</dbReference>
<dbReference type="EMBL" id="HBUE01190633">
    <property type="protein sequence ID" value="CAG6524997.1"/>
    <property type="molecule type" value="Transcribed_RNA"/>
</dbReference>
<dbReference type="EMBL" id="HBUE01296521">
    <property type="protein sequence ID" value="CAG6576688.1"/>
    <property type="molecule type" value="Transcribed_RNA"/>
</dbReference>
<accession>A0A8D8JRK6</accession>
<dbReference type="PANTHER" id="PTHR13303">
    <property type="entry name" value="PREFOLDIN SUBUNIT 2"/>
    <property type="match status" value="1"/>
</dbReference>
<evidence type="ECO:0000313" key="6">
    <source>
        <dbReference type="EMBL" id="CAG6576688.1"/>
    </source>
</evidence>
<name>A0A8D8JRK6_CULPI</name>
<protein>
    <submittedName>
        <fullName evidence="6">Probable prefoldin subunit 2</fullName>
    </submittedName>
</protein>
<dbReference type="EMBL" id="HBUE01190632">
    <property type="protein sequence ID" value="CAG6524996.1"/>
    <property type="molecule type" value="Transcribed_RNA"/>
</dbReference>
<dbReference type="EMBL" id="HBUE01296518">
    <property type="protein sequence ID" value="CAG6576685.1"/>
    <property type="molecule type" value="Transcribed_RNA"/>
</dbReference>
<evidence type="ECO:0000256" key="2">
    <source>
        <dbReference type="ARBA" id="ARBA00011695"/>
    </source>
</evidence>